<evidence type="ECO:0000313" key="4">
    <source>
        <dbReference type="EMBL" id="MBT1684940.1"/>
    </source>
</evidence>
<dbReference type="PANTHER" id="PTHR42717:SF1">
    <property type="entry name" value="IMIDAZOLONEPROPIONASE AND RELATED AMIDOHYDROLASES"/>
    <property type="match status" value="1"/>
</dbReference>
<evidence type="ECO:0000256" key="3">
    <source>
        <dbReference type="SAM" id="SignalP"/>
    </source>
</evidence>
<dbReference type="GO" id="GO:0019213">
    <property type="term" value="F:deacetylase activity"/>
    <property type="evidence" value="ECO:0007669"/>
    <property type="project" value="InterPro"/>
</dbReference>
<evidence type="ECO:0000313" key="5">
    <source>
        <dbReference type="Proteomes" id="UP001319180"/>
    </source>
</evidence>
<feature type="binding site" evidence="1">
    <location>
        <position position="89"/>
    </location>
    <ligand>
        <name>Zn(2+)</name>
        <dbReference type="ChEBI" id="CHEBI:29105"/>
        <label>1</label>
    </ligand>
</feature>
<dbReference type="Proteomes" id="UP001319180">
    <property type="component" value="Unassembled WGS sequence"/>
</dbReference>
<sequence>MYVTVTRKLYFLCLLLLCTGAAFAQEYTLLLKGGHVVDAKNNIDDVMDVAIKDDKIALVAKNIDAKKAALVVDVKGMYVTPGLIDIHSHNFFGTQPDHYLSDGFEALPPDGFTFRVGVTTVVDAGGAGWKTFSTFKRNVIEHSKTRVLSFLNIVGEGMRGGPYEQNLADMDSRMTAMVVRQNEEIVGIKVAHFSGIEWDPVDRAVAAGKIANVPVMIDFGGHVPPLPLRDLLLTHLRPGDIFTHTYARLTGRGPVMDDQGNPFPYVQEAIKRGIVFDVGHGGGSFMFSQAIPAIRQGFYPTTISTDIHTASMNAGMKDQLNVMSKFVALGMPLQAVFKASTWSPASVIRRDDLGHLTAGAVADVAVFSMLTGKYGYVDSKGYKLEGTKKLECELTLRAGEVVWDLNGISKPSWTTDPNAAAFANKK</sequence>
<feature type="signal peptide" evidence="3">
    <location>
        <begin position="1"/>
        <end position="24"/>
    </location>
</feature>
<organism evidence="4 5">
    <name type="scientific">Dawidia soli</name>
    <dbReference type="NCBI Taxonomy" id="2782352"/>
    <lineage>
        <taxon>Bacteria</taxon>
        <taxon>Pseudomonadati</taxon>
        <taxon>Bacteroidota</taxon>
        <taxon>Cytophagia</taxon>
        <taxon>Cytophagales</taxon>
        <taxon>Chryseotaleaceae</taxon>
        <taxon>Dawidia</taxon>
    </lineage>
</organism>
<keyword evidence="1" id="KW-0479">Metal-binding</keyword>
<accession>A0AAP2D5P5</accession>
<dbReference type="Gene3D" id="2.30.40.10">
    <property type="entry name" value="Urease, subunit C, domain 1"/>
    <property type="match status" value="1"/>
</dbReference>
<keyword evidence="3" id="KW-0732">Signal</keyword>
<dbReference type="GO" id="GO:0046872">
    <property type="term" value="F:metal ion binding"/>
    <property type="evidence" value="ECO:0007669"/>
    <property type="project" value="UniProtKB-KW"/>
</dbReference>
<feature type="chain" id="PRO_5042837905" evidence="3">
    <location>
        <begin position="25"/>
        <end position="426"/>
    </location>
</feature>
<dbReference type="EMBL" id="JAHESC010000001">
    <property type="protein sequence ID" value="MBT1684940.1"/>
    <property type="molecule type" value="Genomic_DNA"/>
</dbReference>
<feature type="binding site" evidence="1">
    <location>
        <position position="87"/>
    </location>
    <ligand>
        <name>Zn(2+)</name>
        <dbReference type="ChEBI" id="CHEBI:29105"/>
        <label>1</label>
    </ligand>
</feature>
<dbReference type="NCBIfam" id="NF006689">
    <property type="entry name" value="PRK09237.1"/>
    <property type="match status" value="1"/>
</dbReference>
<dbReference type="SUPFAM" id="SSF51556">
    <property type="entry name" value="Metallo-dependent hydrolases"/>
    <property type="match status" value="1"/>
</dbReference>
<feature type="binding site" evidence="1">
    <location>
        <position position="244"/>
    </location>
    <ligand>
        <name>Zn(2+)</name>
        <dbReference type="ChEBI" id="CHEBI:29105"/>
        <label>2</label>
    </ligand>
</feature>
<dbReference type="InterPro" id="IPR032466">
    <property type="entry name" value="Metal_Hydrolase"/>
</dbReference>
<dbReference type="AlphaFoldDB" id="A0AAP2D5P5"/>
<feature type="binding site" description="via carbamate group" evidence="1">
    <location>
        <position position="189"/>
    </location>
    <ligand>
        <name>Zn(2+)</name>
        <dbReference type="ChEBI" id="CHEBI:29105"/>
        <label>2</label>
    </ligand>
</feature>
<gene>
    <name evidence="4" type="ORF">KK078_00155</name>
</gene>
<dbReference type="GO" id="GO:0016810">
    <property type="term" value="F:hydrolase activity, acting on carbon-nitrogen (but not peptide) bonds"/>
    <property type="evidence" value="ECO:0007669"/>
    <property type="project" value="InterPro"/>
</dbReference>
<reference evidence="4 5" key="1">
    <citation type="submission" date="2021-05" db="EMBL/GenBank/DDBJ databases">
        <title>A Polyphasic approach of four new species of the genus Ohtaekwangia: Ohtaekwangia histidinii sp. nov., Ohtaekwangia cretensis sp. nov., Ohtaekwangia indiensis sp. nov., Ohtaekwangia reichenbachii sp. nov. from diverse environment.</title>
        <authorList>
            <person name="Octaviana S."/>
        </authorList>
    </citation>
    <scope>NUCLEOTIDE SEQUENCE [LARGE SCALE GENOMIC DNA]</scope>
    <source>
        <strain evidence="4 5">PWU37</strain>
    </source>
</reference>
<evidence type="ECO:0000256" key="2">
    <source>
        <dbReference type="PIRSR" id="PIRSR039004-2"/>
    </source>
</evidence>
<keyword evidence="5" id="KW-1185">Reference proteome</keyword>
<name>A0AAP2D5P5_9BACT</name>
<dbReference type="PANTHER" id="PTHR42717">
    <property type="entry name" value="DIHYDROOROTASE-RELATED"/>
    <property type="match status" value="1"/>
</dbReference>
<dbReference type="SUPFAM" id="SSF51338">
    <property type="entry name" value="Composite domain of metallo-dependent hydrolases"/>
    <property type="match status" value="1"/>
</dbReference>
<dbReference type="PIRSF" id="PIRSF039004">
    <property type="entry name" value="ADE_EF_0837"/>
    <property type="match status" value="1"/>
</dbReference>
<dbReference type="Gene3D" id="3.20.20.140">
    <property type="entry name" value="Metal-dependent hydrolases"/>
    <property type="match status" value="1"/>
</dbReference>
<evidence type="ECO:0000256" key="1">
    <source>
        <dbReference type="PIRSR" id="PIRSR039004-1"/>
    </source>
</evidence>
<feature type="binding site" evidence="1">
    <location>
        <position position="306"/>
    </location>
    <ligand>
        <name>Zn(2+)</name>
        <dbReference type="ChEBI" id="CHEBI:29105"/>
        <label>1</label>
    </ligand>
</feature>
<feature type="binding site" description="via carbamate group" evidence="1">
    <location>
        <position position="189"/>
    </location>
    <ligand>
        <name>Zn(2+)</name>
        <dbReference type="ChEBI" id="CHEBI:29105"/>
        <label>1</label>
    </ligand>
</feature>
<proteinExistence type="predicted"/>
<feature type="modified residue" description="N6-carboxylysine" evidence="2">
    <location>
        <position position="189"/>
    </location>
</feature>
<dbReference type="InterPro" id="IPR020043">
    <property type="entry name" value="Deacetylase_Atu3266-like"/>
</dbReference>
<dbReference type="InterPro" id="IPR011059">
    <property type="entry name" value="Metal-dep_hydrolase_composite"/>
</dbReference>
<keyword evidence="1" id="KW-0862">Zinc</keyword>
<protein>
    <submittedName>
        <fullName evidence="4">Amidohydrolase/deacetylase family metallohydrolase</fullName>
    </submittedName>
</protein>
<dbReference type="RefSeq" id="WP_254088199.1">
    <property type="nucleotide sequence ID" value="NZ_JAHESC010000001.1"/>
</dbReference>
<comment type="caution">
    <text evidence="4">The sequence shown here is derived from an EMBL/GenBank/DDBJ whole genome shotgun (WGS) entry which is preliminary data.</text>
</comment>